<dbReference type="Proteomes" id="UP001234297">
    <property type="component" value="Chromosome 12"/>
</dbReference>
<keyword evidence="2" id="KW-1185">Reference proteome</keyword>
<gene>
    <name evidence="1" type="ORF">MRB53_035244</name>
</gene>
<proteinExistence type="predicted"/>
<protein>
    <submittedName>
        <fullName evidence="1">Uncharacterized protein</fullName>
    </submittedName>
</protein>
<comment type="caution">
    <text evidence="1">The sequence shown here is derived from an EMBL/GenBank/DDBJ whole genome shotgun (WGS) entry which is preliminary data.</text>
</comment>
<evidence type="ECO:0000313" key="1">
    <source>
        <dbReference type="EMBL" id="KAJ8615872.1"/>
    </source>
</evidence>
<sequence length="154" mass="17682">MQFLQTEKCRNMLLRPQSNVKELYKKLMVNLDNTEDTKPPQYYVCLNYVFKSRTNDEGNVNEGVLVKESTTYMITDDLEVFPVSTLTSWVVLNNLGITERTTLEERSVDLGEKEALAFLKVSFISETVLTDVFSRRSDDAKTMVSAFKCVKTEI</sequence>
<dbReference type="EMBL" id="CM056820">
    <property type="protein sequence ID" value="KAJ8615872.1"/>
    <property type="molecule type" value="Genomic_DNA"/>
</dbReference>
<accession>A0ACC2K4L2</accession>
<evidence type="ECO:0000313" key="2">
    <source>
        <dbReference type="Proteomes" id="UP001234297"/>
    </source>
</evidence>
<reference evidence="1 2" key="1">
    <citation type="journal article" date="2022" name="Hortic Res">
        <title>A haplotype resolved chromosomal level avocado genome allows analysis of novel avocado genes.</title>
        <authorList>
            <person name="Nath O."/>
            <person name="Fletcher S.J."/>
            <person name="Hayward A."/>
            <person name="Shaw L.M."/>
            <person name="Masouleh A.K."/>
            <person name="Furtado A."/>
            <person name="Henry R.J."/>
            <person name="Mitter N."/>
        </authorList>
    </citation>
    <scope>NUCLEOTIDE SEQUENCE [LARGE SCALE GENOMIC DNA]</scope>
    <source>
        <strain evidence="2">cv. Hass</strain>
    </source>
</reference>
<name>A0ACC2K4L2_PERAE</name>
<organism evidence="1 2">
    <name type="scientific">Persea americana</name>
    <name type="common">Avocado</name>
    <dbReference type="NCBI Taxonomy" id="3435"/>
    <lineage>
        <taxon>Eukaryota</taxon>
        <taxon>Viridiplantae</taxon>
        <taxon>Streptophyta</taxon>
        <taxon>Embryophyta</taxon>
        <taxon>Tracheophyta</taxon>
        <taxon>Spermatophyta</taxon>
        <taxon>Magnoliopsida</taxon>
        <taxon>Magnoliidae</taxon>
        <taxon>Laurales</taxon>
        <taxon>Lauraceae</taxon>
        <taxon>Persea</taxon>
    </lineage>
</organism>